<protein>
    <submittedName>
        <fullName evidence="6">Pimeloyl-ACP methyl ester esterase BioH</fullName>
        <ecNumber evidence="6">3.1.1.85</ecNumber>
    </submittedName>
</protein>
<dbReference type="SUPFAM" id="SSF53474">
    <property type="entry name" value="alpha/beta-Hydrolases"/>
    <property type="match status" value="1"/>
</dbReference>
<reference evidence="6 7" key="1">
    <citation type="submission" date="2021-03" db="EMBL/GenBank/DDBJ databases">
        <title>Thiomicrorhabdus sp.nov.,novel sulfur-oxidizing bacteria isolated from coastal sediment.</title>
        <authorList>
            <person name="Liu X."/>
        </authorList>
    </citation>
    <scope>NUCLEOTIDE SEQUENCE [LARGE SCALE GENOMIC DNA]</scope>
    <source>
        <strain evidence="6 7">6S2-11</strain>
    </source>
</reference>
<dbReference type="EC" id="3.1.1.85" evidence="6"/>
<dbReference type="InterPro" id="IPR029058">
    <property type="entry name" value="AB_hydrolase_fold"/>
</dbReference>
<dbReference type="PANTHER" id="PTHR43194">
    <property type="entry name" value="HYDROLASE ALPHA/BETA FOLD FAMILY"/>
    <property type="match status" value="1"/>
</dbReference>
<dbReference type="PANTHER" id="PTHR43194:SF5">
    <property type="entry name" value="PIMELOYL-[ACYL-CARRIER PROTEIN] METHYL ESTER ESTERASE"/>
    <property type="match status" value="1"/>
</dbReference>
<dbReference type="NCBIfam" id="TIGR01738">
    <property type="entry name" value="bioH"/>
    <property type="match status" value="1"/>
</dbReference>
<evidence type="ECO:0000256" key="2">
    <source>
        <dbReference type="ARBA" id="ARBA00022490"/>
    </source>
</evidence>
<feature type="domain" description="AB hydrolase-1" evidence="5">
    <location>
        <begin position="17"/>
        <end position="248"/>
    </location>
</feature>
<dbReference type="PROSITE" id="PS00708">
    <property type="entry name" value="PRO_ENDOPEP_SER"/>
    <property type="match status" value="1"/>
</dbReference>
<comment type="caution">
    <text evidence="6">The sequence shown here is derived from an EMBL/GenBank/DDBJ whole genome shotgun (WGS) entry which is preliminary data.</text>
</comment>
<dbReference type="Gene3D" id="3.40.50.1820">
    <property type="entry name" value="alpha/beta hydrolase"/>
    <property type="match status" value="1"/>
</dbReference>
<evidence type="ECO:0000256" key="4">
    <source>
        <dbReference type="ARBA" id="ARBA00022801"/>
    </source>
</evidence>
<keyword evidence="3" id="KW-0093">Biotin biosynthesis</keyword>
<keyword evidence="4 6" id="KW-0378">Hydrolase</keyword>
<proteinExistence type="predicted"/>
<evidence type="ECO:0000313" key="6">
    <source>
        <dbReference type="EMBL" id="MBO1926557.1"/>
    </source>
</evidence>
<sequence>MLNKTILGNENLPKLALIHGWGAQNAVWQDWAKDYLADYYQLHLIELPGFGRSAGVDNQDSDQVLAQNWIDEIVAAMPENTHLLGWSLGGLLAQQIAIQHPEKVASLICLASTPRFTQNDDWKWAVSPKLMADFMHSVQADSIATLKSFWTLQMQGSDMPRVQIRQFVKRMQDYQIPKLSGLTQGLRLLKHFDFRDQAGELTMPVLWLLGEHDPLIPQAFISEFSTIQRQAEVQILEGAAHTPFASHPQQTADAIRHFLAKLN</sequence>
<evidence type="ECO:0000256" key="1">
    <source>
        <dbReference type="ARBA" id="ARBA00022487"/>
    </source>
</evidence>
<dbReference type="RefSeq" id="WP_208147772.1">
    <property type="nucleotide sequence ID" value="NZ_JAGETV010000003.1"/>
</dbReference>
<dbReference type="InterPro" id="IPR000073">
    <property type="entry name" value="AB_hydrolase_1"/>
</dbReference>
<evidence type="ECO:0000256" key="3">
    <source>
        <dbReference type="ARBA" id="ARBA00022756"/>
    </source>
</evidence>
<dbReference type="Proteomes" id="UP000664835">
    <property type="component" value="Unassembled WGS sequence"/>
</dbReference>
<accession>A0ABS3Q2M3</accession>
<dbReference type="PRINTS" id="PR00111">
    <property type="entry name" value="ABHYDROLASE"/>
</dbReference>
<keyword evidence="2" id="KW-0963">Cytoplasm</keyword>
<keyword evidence="7" id="KW-1185">Reference proteome</keyword>
<dbReference type="Pfam" id="PF00561">
    <property type="entry name" value="Abhydrolase_1"/>
    <property type="match status" value="1"/>
</dbReference>
<evidence type="ECO:0000313" key="7">
    <source>
        <dbReference type="Proteomes" id="UP000664835"/>
    </source>
</evidence>
<keyword evidence="1" id="KW-0719">Serine esterase</keyword>
<dbReference type="InterPro" id="IPR010076">
    <property type="entry name" value="BioH"/>
</dbReference>
<name>A0ABS3Q2M3_9GAMM</name>
<dbReference type="GO" id="GO:0090499">
    <property type="term" value="F:pimelyl-[acyl-carrier protein] methyl ester esterase activity"/>
    <property type="evidence" value="ECO:0007669"/>
    <property type="project" value="UniProtKB-EC"/>
</dbReference>
<dbReference type="EMBL" id="JAGETV010000003">
    <property type="protein sequence ID" value="MBO1926557.1"/>
    <property type="molecule type" value="Genomic_DNA"/>
</dbReference>
<gene>
    <name evidence="6" type="primary">bioH</name>
    <name evidence="6" type="ORF">J3998_03125</name>
</gene>
<organism evidence="6 7">
    <name type="scientific">Thiomicrorhabdus marina</name>
    <dbReference type="NCBI Taxonomy" id="2818442"/>
    <lineage>
        <taxon>Bacteria</taxon>
        <taxon>Pseudomonadati</taxon>
        <taxon>Pseudomonadota</taxon>
        <taxon>Gammaproteobacteria</taxon>
        <taxon>Thiotrichales</taxon>
        <taxon>Piscirickettsiaceae</taxon>
        <taxon>Thiomicrorhabdus</taxon>
    </lineage>
</organism>
<evidence type="ECO:0000259" key="5">
    <source>
        <dbReference type="Pfam" id="PF00561"/>
    </source>
</evidence>
<dbReference type="InterPro" id="IPR002471">
    <property type="entry name" value="Pept_S9_AS"/>
</dbReference>
<dbReference type="InterPro" id="IPR050228">
    <property type="entry name" value="Carboxylesterase_BioH"/>
</dbReference>